<dbReference type="EMBL" id="DVHL01000010">
    <property type="protein sequence ID" value="HIR65484.1"/>
    <property type="molecule type" value="Genomic_DNA"/>
</dbReference>
<reference evidence="2" key="1">
    <citation type="submission" date="2020-10" db="EMBL/GenBank/DDBJ databases">
        <authorList>
            <person name="Gilroy R."/>
        </authorList>
    </citation>
    <scope>NUCLEOTIDE SEQUENCE</scope>
    <source>
        <strain evidence="2">CHK121-14286</strain>
    </source>
</reference>
<reference evidence="2" key="2">
    <citation type="journal article" date="2021" name="PeerJ">
        <title>Extensive microbial diversity within the chicken gut microbiome revealed by metagenomics and culture.</title>
        <authorList>
            <person name="Gilroy R."/>
            <person name="Ravi A."/>
            <person name="Getino M."/>
            <person name="Pursley I."/>
            <person name="Horton D.L."/>
            <person name="Alikhan N.F."/>
            <person name="Baker D."/>
            <person name="Gharbi K."/>
            <person name="Hall N."/>
            <person name="Watson M."/>
            <person name="Adriaenssens E.M."/>
            <person name="Foster-Nyarko E."/>
            <person name="Jarju S."/>
            <person name="Secka A."/>
            <person name="Antonio M."/>
            <person name="Oren A."/>
            <person name="Chaudhuri R.R."/>
            <person name="La Ragione R."/>
            <person name="Hildebrand F."/>
            <person name="Pallen M.J."/>
        </authorList>
    </citation>
    <scope>NUCLEOTIDE SEQUENCE</scope>
    <source>
        <strain evidence="2">CHK121-14286</strain>
    </source>
</reference>
<accession>A0A9D1E381</accession>
<evidence type="ECO:0000313" key="3">
    <source>
        <dbReference type="Proteomes" id="UP000824200"/>
    </source>
</evidence>
<name>A0A9D1E381_9BACT</name>
<protein>
    <submittedName>
        <fullName evidence="2">Uncharacterized protein</fullName>
    </submittedName>
</protein>
<proteinExistence type="predicted"/>
<gene>
    <name evidence="2" type="ORF">IAC95_01135</name>
</gene>
<sequence length="335" mass="35833">MKDVLSDGATVAGCCIGVGFLSGKEAQLFWGNFAGIGIFALCFFVANTILRRFCYQKNCKNVADLLHACFPKTAGVFLTLFLTCSFVCVVTMLAGVQDCAASFFPTPLPLFSVAVAVISALLLKKGLTALKVLNALSLLLAVAYLVALAFTTSNTFQRAETPLFMPIQYALFSTTMSLGVIVPLSQSKRNTQATLVATALLTISMLAVLYISDFSLSLPLFAKTDNVAVNILGCAAIVLTTVIGVVANALPLTDFLETVIPDKTLTLFTLFCPALAFSLFGFDFALKYGYVFVSAVGLVLLLTATVKLGKKCGHLSHKKSMCKNCNTKHGLYTKR</sequence>
<feature type="transmembrane region" description="Helical" evidence="1">
    <location>
        <begin position="288"/>
        <end position="309"/>
    </location>
</feature>
<dbReference type="AlphaFoldDB" id="A0A9D1E381"/>
<feature type="transmembrane region" description="Helical" evidence="1">
    <location>
        <begin position="29"/>
        <end position="50"/>
    </location>
</feature>
<comment type="caution">
    <text evidence="2">The sequence shown here is derived from an EMBL/GenBank/DDBJ whole genome shotgun (WGS) entry which is preliminary data.</text>
</comment>
<feature type="transmembrane region" description="Helical" evidence="1">
    <location>
        <begin position="102"/>
        <end position="123"/>
    </location>
</feature>
<feature type="transmembrane region" description="Helical" evidence="1">
    <location>
        <begin position="132"/>
        <end position="151"/>
    </location>
</feature>
<feature type="transmembrane region" description="Helical" evidence="1">
    <location>
        <begin position="194"/>
        <end position="212"/>
    </location>
</feature>
<feature type="transmembrane region" description="Helical" evidence="1">
    <location>
        <begin position="75"/>
        <end position="96"/>
    </location>
</feature>
<feature type="transmembrane region" description="Helical" evidence="1">
    <location>
        <begin position="227"/>
        <end position="252"/>
    </location>
</feature>
<keyword evidence="1" id="KW-1133">Transmembrane helix</keyword>
<evidence type="ECO:0000256" key="1">
    <source>
        <dbReference type="SAM" id="Phobius"/>
    </source>
</evidence>
<feature type="transmembrane region" description="Helical" evidence="1">
    <location>
        <begin position="163"/>
        <end position="182"/>
    </location>
</feature>
<keyword evidence="1" id="KW-0472">Membrane</keyword>
<keyword evidence="1" id="KW-0812">Transmembrane</keyword>
<dbReference type="Proteomes" id="UP000824200">
    <property type="component" value="Unassembled WGS sequence"/>
</dbReference>
<organism evidence="2 3">
    <name type="scientific">Candidatus Fimimonas gallinarum</name>
    <dbReference type="NCBI Taxonomy" id="2840821"/>
    <lineage>
        <taxon>Bacteria</taxon>
        <taxon>Pseudomonadati</taxon>
        <taxon>Myxococcota</taxon>
        <taxon>Myxococcia</taxon>
        <taxon>Myxococcales</taxon>
        <taxon>Cystobacterineae</taxon>
        <taxon>Myxococcaceae</taxon>
        <taxon>Myxococcaceae incertae sedis</taxon>
        <taxon>Candidatus Fimimonas</taxon>
    </lineage>
</organism>
<evidence type="ECO:0000313" key="2">
    <source>
        <dbReference type="EMBL" id="HIR65484.1"/>
    </source>
</evidence>
<feature type="transmembrane region" description="Helical" evidence="1">
    <location>
        <begin position="264"/>
        <end position="282"/>
    </location>
</feature>